<organism evidence="1 2">
    <name type="scientific">Batillaria attramentaria</name>
    <dbReference type="NCBI Taxonomy" id="370345"/>
    <lineage>
        <taxon>Eukaryota</taxon>
        <taxon>Metazoa</taxon>
        <taxon>Spiralia</taxon>
        <taxon>Lophotrochozoa</taxon>
        <taxon>Mollusca</taxon>
        <taxon>Gastropoda</taxon>
        <taxon>Caenogastropoda</taxon>
        <taxon>Sorbeoconcha</taxon>
        <taxon>Cerithioidea</taxon>
        <taxon>Batillariidae</taxon>
        <taxon>Batillaria</taxon>
    </lineage>
</organism>
<protein>
    <submittedName>
        <fullName evidence="1">Uncharacterized protein</fullName>
    </submittedName>
</protein>
<dbReference type="AlphaFoldDB" id="A0ABD0M4I3"/>
<gene>
    <name evidence="1" type="ORF">BaRGS_00002363</name>
</gene>
<comment type="caution">
    <text evidence="1">The sequence shown here is derived from an EMBL/GenBank/DDBJ whole genome shotgun (WGS) entry which is preliminary data.</text>
</comment>
<name>A0ABD0M4I3_9CAEN</name>
<keyword evidence="2" id="KW-1185">Reference proteome</keyword>
<accession>A0ABD0M4I3</accession>
<dbReference type="EMBL" id="JACVVK020000007">
    <property type="protein sequence ID" value="KAK7506251.1"/>
    <property type="molecule type" value="Genomic_DNA"/>
</dbReference>
<proteinExistence type="predicted"/>
<evidence type="ECO:0000313" key="1">
    <source>
        <dbReference type="EMBL" id="KAK7506251.1"/>
    </source>
</evidence>
<evidence type="ECO:0000313" key="2">
    <source>
        <dbReference type="Proteomes" id="UP001519460"/>
    </source>
</evidence>
<sequence length="115" mass="12493">MAYYSLLTRSHPISRLDCQECDPRTIYQGWQAPCAFAVTKRPRIVVGVDLALVPNTNLLPFNADPVCVALTIPTSKQYVGSVLSMCMLTPPLPLGTSGPSGVHSSTLPMVQLRFC</sequence>
<dbReference type="Proteomes" id="UP001519460">
    <property type="component" value="Unassembled WGS sequence"/>
</dbReference>
<reference evidence="1 2" key="1">
    <citation type="journal article" date="2023" name="Sci. Data">
        <title>Genome assembly of the Korean intertidal mud-creeper Batillaria attramentaria.</title>
        <authorList>
            <person name="Patra A.K."/>
            <person name="Ho P.T."/>
            <person name="Jun S."/>
            <person name="Lee S.J."/>
            <person name="Kim Y."/>
            <person name="Won Y.J."/>
        </authorList>
    </citation>
    <scope>NUCLEOTIDE SEQUENCE [LARGE SCALE GENOMIC DNA]</scope>
    <source>
        <strain evidence="1">Wonlab-2016</strain>
    </source>
</reference>